<evidence type="ECO:0000256" key="1">
    <source>
        <dbReference type="SAM" id="MobiDB-lite"/>
    </source>
</evidence>
<feature type="region of interest" description="Disordered" evidence="1">
    <location>
        <begin position="371"/>
        <end position="390"/>
    </location>
</feature>
<proteinExistence type="predicted"/>
<dbReference type="OrthoDB" id="380820at2759"/>
<protein>
    <recommendedName>
        <fullName evidence="2">RecQ mediated genome instability protein 1 OB-fold domain-containing protein</fullName>
    </recommendedName>
</protein>
<dbReference type="Gene3D" id="2.40.50.770">
    <property type="entry name" value="RecQ-mediated genome instability protein Rmi1, C-terminal domain"/>
    <property type="match status" value="1"/>
</dbReference>
<feature type="region of interest" description="Disordered" evidence="1">
    <location>
        <begin position="90"/>
        <end position="141"/>
    </location>
</feature>
<feature type="domain" description="RecQ mediated genome instability protein 1 OB-fold" evidence="2">
    <location>
        <begin position="55"/>
        <end position="220"/>
    </location>
</feature>
<feature type="compositionally biased region" description="Acidic residues" evidence="1">
    <location>
        <begin position="90"/>
        <end position="100"/>
    </location>
</feature>
<evidence type="ECO:0000259" key="2">
    <source>
        <dbReference type="Pfam" id="PF08585"/>
    </source>
</evidence>
<evidence type="ECO:0000313" key="3">
    <source>
        <dbReference type="EMBL" id="KJP86239.1"/>
    </source>
</evidence>
<feature type="compositionally biased region" description="Basic residues" evidence="1">
    <location>
        <begin position="128"/>
        <end position="138"/>
    </location>
</feature>
<dbReference type="VEuPathDB" id="PlasmoDB:AK88_04133"/>
<dbReference type="EMBL" id="KQ001698">
    <property type="protein sequence ID" value="KJP86239.1"/>
    <property type="molecule type" value="Genomic_DNA"/>
</dbReference>
<keyword evidence="4" id="KW-1185">Reference proteome</keyword>
<dbReference type="InterPro" id="IPR013894">
    <property type="entry name" value="RMI1_OB"/>
</dbReference>
<dbReference type="AlphaFoldDB" id="A0A0D9QGV9"/>
<gene>
    <name evidence="3" type="ORF">AK88_04133</name>
</gene>
<feature type="compositionally biased region" description="Polar residues" evidence="1">
    <location>
        <begin position="101"/>
        <end position="112"/>
    </location>
</feature>
<reference evidence="3 4" key="1">
    <citation type="submission" date="2014-03" db="EMBL/GenBank/DDBJ databases">
        <title>The Genome Sequence of Plasmodium fragile nilgiri.</title>
        <authorList>
            <consortium name="The Broad Institute Genomics Platform"/>
            <consortium name="The Broad Institute Genome Sequencing Center for Infectious Disease"/>
            <person name="Neafsey D."/>
            <person name="Duraisingh M."/>
            <person name="Young S.K."/>
            <person name="Zeng Q."/>
            <person name="Gargeya S."/>
            <person name="Abouelleil A."/>
            <person name="Alvarado L."/>
            <person name="Chapman S.B."/>
            <person name="Gainer-Dewar J."/>
            <person name="Goldberg J."/>
            <person name="Griggs A."/>
            <person name="Gujja S."/>
            <person name="Hansen M."/>
            <person name="Howarth C."/>
            <person name="Imamovic A."/>
            <person name="Larimer J."/>
            <person name="Pearson M."/>
            <person name="Poon T.W."/>
            <person name="Priest M."/>
            <person name="Roberts A."/>
            <person name="Saif S."/>
            <person name="Shea T."/>
            <person name="Sykes S."/>
            <person name="Wortman J."/>
            <person name="Nusbaum C."/>
            <person name="Birren B."/>
        </authorList>
    </citation>
    <scope>NUCLEOTIDE SEQUENCE [LARGE SCALE GENOMIC DNA]</scope>
    <source>
        <strain evidence="4">nilgiri</strain>
    </source>
</reference>
<name>A0A0D9QGV9_PLAFR</name>
<dbReference type="RefSeq" id="XP_012337166.1">
    <property type="nucleotide sequence ID" value="XM_012481743.1"/>
</dbReference>
<evidence type="ECO:0000313" key="4">
    <source>
        <dbReference type="Proteomes" id="UP000054561"/>
    </source>
</evidence>
<organism evidence="3 4">
    <name type="scientific">Plasmodium fragile</name>
    <dbReference type="NCBI Taxonomy" id="5857"/>
    <lineage>
        <taxon>Eukaryota</taxon>
        <taxon>Sar</taxon>
        <taxon>Alveolata</taxon>
        <taxon>Apicomplexa</taxon>
        <taxon>Aconoidasida</taxon>
        <taxon>Haemosporida</taxon>
        <taxon>Plasmodiidae</taxon>
        <taxon>Plasmodium</taxon>
        <taxon>Plasmodium (Plasmodium)</taxon>
    </lineage>
</organism>
<accession>A0A0D9QGV9</accession>
<dbReference type="InterPro" id="IPR042470">
    <property type="entry name" value="RMI1_N_C_sf"/>
</dbReference>
<sequence length="671" mass="78850">MKKLIEKNVIKINYHNFLNKYRIHTGCERDATDTELYEHFIVNPLTYSGSRGCLPEGFRQRKEPQQLDGLNIFEIVDYVNVGDRLYKLDEADEGEDDEVQDSPNASEDSGNSPYDDAPDGSKTTQFNKLKKKNGKGGKIKTSNKMDKNYLLKRWNPEKRRIFRFLLFDGNNFIYAYEKEYNENFNYLEKCTYRYPKIILYNKPAIQRGTLLLKKSQVIILFKGCRESETGGAPLEDDQLDEVVSTTGAPFHGEDNQNYQISTKKREPNIINLTNGPTNYSSYKENIFGIDQNIQYRGNQIDDVPRKFYYVENTAKNDFQFNNAYVRRVNHPNMEDRSNSNICNRINQHSLHALGKECPHSKWEHTWEGRSNTHSVETEHTQRVGRNPNGHYSRNGMWNHVQSVEKVNVENFSIGDRNYRERYPSEHTTSMHTMQNRSGFEKERIYFYNKDNDWQYPTKYYDNYARNSGQDYPRMNEYYDKKEGAIYWSKETMYKRVSNELEDTGYQRFSDAVGGDWSGHFKHGSNRNRGDTIQFSNQYGNFGRMAHYPMDTNDWEEKNGLTAHARGENENWMMGNRYTRVHSPSREHQMGEALQHVERTYYEAQDPVGKNFAGMRSNELFKQTDQRSNAINKRNRNELIDLTEGFFQSDFFHNTNELDSVNKGSEVIILDE</sequence>
<dbReference type="Pfam" id="PF08585">
    <property type="entry name" value="RMI1_N_C"/>
    <property type="match status" value="1"/>
</dbReference>
<dbReference type="GeneID" id="24269447"/>
<dbReference type="Proteomes" id="UP000054561">
    <property type="component" value="Unassembled WGS sequence"/>
</dbReference>
<dbReference type="OMA" id="FQSDFFH"/>